<evidence type="ECO:0000313" key="2">
    <source>
        <dbReference type="Proteomes" id="UP000051260"/>
    </source>
</evidence>
<proteinExistence type="predicted"/>
<keyword evidence="2" id="KW-1185">Reference proteome</keyword>
<dbReference type="AlphaFoldDB" id="A0A0P1I9W8"/>
<accession>A0A0P1I9W8</accession>
<evidence type="ECO:0000313" key="1">
    <source>
        <dbReference type="EMBL" id="CUK00294.1"/>
    </source>
</evidence>
<sequence>MIASETFLNAFLALPEGTFIGHTNGRRYVVSRTVFGAGKSHKLVAHELGGPGYISMNLYLTQHSGALLRPCEMPAEKVVLFVTNLIPDTDI</sequence>
<dbReference type="RefSeq" id="WP_058281843.1">
    <property type="nucleotide sequence ID" value="NZ_CYUD01000006.1"/>
</dbReference>
<protein>
    <submittedName>
        <fullName evidence="1">Uncharacterized protein</fullName>
    </submittedName>
</protein>
<gene>
    <name evidence="1" type="ORF">RUE5091_02112</name>
</gene>
<dbReference type="Proteomes" id="UP000051260">
    <property type="component" value="Unassembled WGS sequence"/>
</dbReference>
<organism evidence="1 2">
    <name type="scientific">Ruegeria denitrificans</name>
    <dbReference type="NCBI Taxonomy" id="1715692"/>
    <lineage>
        <taxon>Bacteria</taxon>
        <taxon>Pseudomonadati</taxon>
        <taxon>Pseudomonadota</taxon>
        <taxon>Alphaproteobacteria</taxon>
        <taxon>Rhodobacterales</taxon>
        <taxon>Roseobacteraceae</taxon>
        <taxon>Ruegeria</taxon>
    </lineage>
</organism>
<dbReference type="STRING" id="1715692.RUE5091_02112"/>
<name>A0A0P1I9W8_9RHOB</name>
<reference evidence="2" key="1">
    <citation type="submission" date="2015-09" db="EMBL/GenBank/DDBJ databases">
        <authorList>
            <person name="Rodrigo-Torres L."/>
            <person name="Arahal D.R."/>
        </authorList>
    </citation>
    <scope>NUCLEOTIDE SEQUENCE [LARGE SCALE GENOMIC DNA]</scope>
    <source>
        <strain evidence="2">CECT 5091</strain>
    </source>
</reference>
<dbReference type="EMBL" id="CYUD01000006">
    <property type="protein sequence ID" value="CUK00294.1"/>
    <property type="molecule type" value="Genomic_DNA"/>
</dbReference>